<feature type="transmembrane region" description="Helical" evidence="5">
    <location>
        <begin position="308"/>
        <end position="326"/>
    </location>
</feature>
<reference evidence="6 7" key="1">
    <citation type="journal article" date="2020" name="ISME J.">
        <title>Uncovering the hidden diversity of litter-decomposition mechanisms in mushroom-forming fungi.</title>
        <authorList>
            <person name="Floudas D."/>
            <person name="Bentzer J."/>
            <person name="Ahren D."/>
            <person name="Johansson T."/>
            <person name="Persson P."/>
            <person name="Tunlid A."/>
        </authorList>
    </citation>
    <scope>NUCLEOTIDE SEQUENCE [LARGE SCALE GENOMIC DNA]</scope>
    <source>
        <strain evidence="6 7">CBS 146.42</strain>
    </source>
</reference>
<keyword evidence="3 5" id="KW-1133">Transmembrane helix</keyword>
<evidence type="ECO:0000313" key="7">
    <source>
        <dbReference type="Proteomes" id="UP000559027"/>
    </source>
</evidence>
<evidence type="ECO:0000256" key="5">
    <source>
        <dbReference type="SAM" id="Phobius"/>
    </source>
</evidence>
<dbReference type="GO" id="GO:0022857">
    <property type="term" value="F:transmembrane transporter activity"/>
    <property type="evidence" value="ECO:0007669"/>
    <property type="project" value="TreeGrafter"/>
</dbReference>
<dbReference type="PANTHER" id="PTHR23502">
    <property type="entry name" value="MAJOR FACILITATOR SUPERFAMILY"/>
    <property type="match status" value="1"/>
</dbReference>
<evidence type="ECO:0000256" key="3">
    <source>
        <dbReference type="ARBA" id="ARBA00022989"/>
    </source>
</evidence>
<organism evidence="6 7">
    <name type="scientific">Leucocoprinus leucothites</name>
    <dbReference type="NCBI Taxonomy" id="201217"/>
    <lineage>
        <taxon>Eukaryota</taxon>
        <taxon>Fungi</taxon>
        <taxon>Dikarya</taxon>
        <taxon>Basidiomycota</taxon>
        <taxon>Agaricomycotina</taxon>
        <taxon>Agaricomycetes</taxon>
        <taxon>Agaricomycetidae</taxon>
        <taxon>Agaricales</taxon>
        <taxon>Agaricineae</taxon>
        <taxon>Agaricaceae</taxon>
        <taxon>Leucocoprinus</taxon>
    </lineage>
</organism>
<feature type="transmembrane region" description="Helical" evidence="5">
    <location>
        <begin position="151"/>
        <end position="168"/>
    </location>
</feature>
<comment type="caution">
    <text evidence="6">The sequence shown here is derived from an EMBL/GenBank/DDBJ whole genome shotgun (WGS) entry which is preliminary data.</text>
</comment>
<accession>A0A8H5CWA8</accession>
<sequence length="371" mass="41563">MQSSSTGERDSESKERENEVLPVDFNIYTYHEKHAGRLVLDPEYATFAYSPRFWLTGKHSEAREEFGPEIASRLKLTKDGTKVLWPQPTDDPKDPQNWSNNQKHLQLFIMVLAAVVPDFDSAIAAGIATVFTLAEEFHTTTQHVNNLTSNWSQFLVGWGGLFFVMLMRKYGRLPILFWTQVTNTLFLQSPPPVGFGFDPTTVSAIYATPVIAVVIGEFMGRYLNDWIMNYTVKRNHGVFEAESRLWTCYIGIIFYVVGFIVLGVALQNRLSIPVIVVGWAIAQIAVLVITVAVFAYCNDCFPQKRGEISALINLVRILGGFSVAYYQVPWAARNGALQTLGCEAAISAGLFVLTVPFLQYKGRAIRVSILD</sequence>
<dbReference type="SUPFAM" id="SSF103473">
    <property type="entry name" value="MFS general substrate transporter"/>
    <property type="match status" value="2"/>
</dbReference>
<feature type="transmembrane region" description="Helical" evidence="5">
    <location>
        <begin position="203"/>
        <end position="224"/>
    </location>
</feature>
<evidence type="ECO:0000313" key="6">
    <source>
        <dbReference type="EMBL" id="KAF5349189.1"/>
    </source>
</evidence>
<dbReference type="EMBL" id="JAACJO010000017">
    <property type="protein sequence ID" value="KAF5349189.1"/>
    <property type="molecule type" value="Genomic_DNA"/>
</dbReference>
<comment type="subcellular location">
    <subcellularLocation>
        <location evidence="1">Membrane</location>
        <topology evidence="1">Multi-pass membrane protein</topology>
    </subcellularLocation>
</comment>
<gene>
    <name evidence="6" type="ORF">D9756_009371</name>
</gene>
<keyword evidence="2 5" id="KW-0812">Transmembrane</keyword>
<dbReference type="OrthoDB" id="2533084at2759"/>
<dbReference type="GO" id="GO:0005886">
    <property type="term" value="C:plasma membrane"/>
    <property type="evidence" value="ECO:0007669"/>
    <property type="project" value="TreeGrafter"/>
</dbReference>
<name>A0A8H5CWA8_9AGAR</name>
<dbReference type="AlphaFoldDB" id="A0A8H5CWA8"/>
<dbReference type="Proteomes" id="UP000559027">
    <property type="component" value="Unassembled WGS sequence"/>
</dbReference>
<keyword evidence="7" id="KW-1185">Reference proteome</keyword>
<keyword evidence="4 5" id="KW-0472">Membrane</keyword>
<feature type="transmembrane region" description="Helical" evidence="5">
    <location>
        <begin position="338"/>
        <end position="358"/>
    </location>
</feature>
<dbReference type="PANTHER" id="PTHR23502:SF22">
    <property type="entry name" value="MAJOR FACILITATOR SUPERFAMILY (MFS) PROFILE DOMAIN-CONTAINING PROTEIN"/>
    <property type="match status" value="1"/>
</dbReference>
<dbReference type="InterPro" id="IPR036259">
    <property type="entry name" value="MFS_trans_sf"/>
</dbReference>
<dbReference type="Gene3D" id="1.20.1250.20">
    <property type="entry name" value="MFS general substrate transporter like domains"/>
    <property type="match status" value="1"/>
</dbReference>
<evidence type="ECO:0000256" key="2">
    <source>
        <dbReference type="ARBA" id="ARBA00022692"/>
    </source>
</evidence>
<evidence type="ECO:0000256" key="1">
    <source>
        <dbReference type="ARBA" id="ARBA00004141"/>
    </source>
</evidence>
<protein>
    <submittedName>
        <fullName evidence="6">Uncharacterized protein</fullName>
    </submittedName>
</protein>
<feature type="transmembrane region" description="Helical" evidence="5">
    <location>
        <begin position="245"/>
        <end position="266"/>
    </location>
</feature>
<proteinExistence type="predicted"/>
<evidence type="ECO:0000256" key="4">
    <source>
        <dbReference type="ARBA" id="ARBA00023136"/>
    </source>
</evidence>
<feature type="transmembrane region" description="Helical" evidence="5">
    <location>
        <begin position="272"/>
        <end position="296"/>
    </location>
</feature>